<name>A0ABQ3VH00_9CHLR</name>
<accession>A0ABQ3VH00</accession>
<evidence type="ECO:0000313" key="1">
    <source>
        <dbReference type="EMBL" id="GHO85315.1"/>
    </source>
</evidence>
<dbReference type="EMBL" id="BNJJ01000008">
    <property type="protein sequence ID" value="GHO85315.1"/>
    <property type="molecule type" value="Genomic_DNA"/>
</dbReference>
<proteinExistence type="predicted"/>
<sequence length="44" mass="5199">MTGKPGGDKTMLSLFNKEDKDERRAYEYDTEGWKSVFFYNNTDL</sequence>
<evidence type="ECO:0000313" key="2">
    <source>
        <dbReference type="Proteomes" id="UP000635565"/>
    </source>
</evidence>
<keyword evidence="2" id="KW-1185">Reference proteome</keyword>
<organism evidence="1 2">
    <name type="scientific">Dictyobacter formicarum</name>
    <dbReference type="NCBI Taxonomy" id="2778368"/>
    <lineage>
        <taxon>Bacteria</taxon>
        <taxon>Bacillati</taxon>
        <taxon>Chloroflexota</taxon>
        <taxon>Ktedonobacteria</taxon>
        <taxon>Ktedonobacterales</taxon>
        <taxon>Dictyobacteraceae</taxon>
        <taxon>Dictyobacter</taxon>
    </lineage>
</organism>
<dbReference type="Proteomes" id="UP000635565">
    <property type="component" value="Unassembled WGS sequence"/>
</dbReference>
<protein>
    <submittedName>
        <fullName evidence="1">Uncharacterized protein</fullName>
    </submittedName>
</protein>
<comment type="caution">
    <text evidence="1">The sequence shown here is derived from an EMBL/GenBank/DDBJ whole genome shotgun (WGS) entry which is preliminary data.</text>
</comment>
<gene>
    <name evidence="1" type="ORF">KSZ_33210</name>
</gene>
<reference evidence="1 2" key="1">
    <citation type="journal article" date="2021" name="Int. J. Syst. Evol. Microbiol.">
        <title>Reticulibacter mediterranei gen. nov., sp. nov., within the new family Reticulibacteraceae fam. nov., and Ktedonospora formicarum gen. nov., sp. nov., Ktedonobacter robiniae sp. nov., Dictyobacter formicarum sp. nov. and Dictyobacter arantiisoli sp. nov., belonging to the class Ktedonobacteria.</title>
        <authorList>
            <person name="Yabe S."/>
            <person name="Zheng Y."/>
            <person name="Wang C.M."/>
            <person name="Sakai Y."/>
            <person name="Abe K."/>
            <person name="Yokota A."/>
            <person name="Donadio S."/>
            <person name="Cavaletti L."/>
            <person name="Monciardini P."/>
        </authorList>
    </citation>
    <scope>NUCLEOTIDE SEQUENCE [LARGE SCALE GENOMIC DNA]</scope>
    <source>
        <strain evidence="1 2">SOSP1-9</strain>
    </source>
</reference>